<dbReference type="Pfam" id="PF03732">
    <property type="entry name" value="Retrotrans_gag"/>
    <property type="match status" value="1"/>
</dbReference>
<keyword evidence="1" id="KW-0472">Membrane</keyword>
<dbReference type="Proteomes" id="UP001231189">
    <property type="component" value="Unassembled WGS sequence"/>
</dbReference>
<feature type="transmembrane region" description="Helical" evidence="1">
    <location>
        <begin position="719"/>
        <end position="739"/>
    </location>
</feature>
<evidence type="ECO:0000259" key="2">
    <source>
        <dbReference type="Pfam" id="PF03732"/>
    </source>
</evidence>
<keyword evidence="1" id="KW-1133">Transmembrane helix</keyword>
<dbReference type="Gene3D" id="2.40.70.10">
    <property type="entry name" value="Acid Proteases"/>
    <property type="match status" value="1"/>
</dbReference>
<dbReference type="InterPro" id="IPR021109">
    <property type="entry name" value="Peptidase_aspartic_dom_sf"/>
</dbReference>
<protein>
    <recommendedName>
        <fullName evidence="2">Retrotransposon gag domain-containing protein</fullName>
    </recommendedName>
</protein>
<feature type="domain" description="Retrotransposon gag" evidence="2">
    <location>
        <begin position="24"/>
        <end position="68"/>
    </location>
</feature>
<evidence type="ECO:0000313" key="4">
    <source>
        <dbReference type="Proteomes" id="UP001231189"/>
    </source>
</evidence>
<reference evidence="3" key="1">
    <citation type="submission" date="2023-07" db="EMBL/GenBank/DDBJ databases">
        <title>A chromosome-level genome assembly of Lolium multiflorum.</title>
        <authorList>
            <person name="Chen Y."/>
            <person name="Copetti D."/>
            <person name="Kolliker R."/>
            <person name="Studer B."/>
        </authorList>
    </citation>
    <scope>NUCLEOTIDE SEQUENCE</scope>
    <source>
        <strain evidence="3">02402/16</strain>
        <tissue evidence="3">Leaf</tissue>
    </source>
</reference>
<dbReference type="PANTHER" id="PTHR33087">
    <property type="entry name" value="OS07G0539200 PROTEIN"/>
    <property type="match status" value="1"/>
</dbReference>
<gene>
    <name evidence="3" type="ORF">QYE76_051172</name>
</gene>
<dbReference type="InterPro" id="IPR053253">
    <property type="entry name" value="Sex_diff_modulator"/>
</dbReference>
<proteinExistence type="predicted"/>
<sequence>MVHQQPRRDFNFVGHGNFSCSGSIMNFKQFDNEHVAQAWERMKSLVKNCPTHGLTTWMIIQTFYAGLNFSSRNLLDSAAGGTFMSITLGAATKLLDDMMINYSEWHTERTPQGKKVNSVEETSSLGDKIDAIMSMLANGRSHIDPNNVPLASLVAQEENVDVNFIKNNNFNNNAYRNNYGNNNYRPYPSNNGNGYGNSYGNSYNNNKSVPSGLEVMLKEFISTQTAFNKTVEEKLSKIDILASKVDSLALDVDLLKLKVMPEKVEDARFAKTNSIQVRINDNIRMLAELHARWDREEKEKLAKENNVAKVWTITTTSNVDSSHVAAPPTINGKIIGVGNVSTPSTKRAKLPETAETAVCDKTAEIFQNIGDNDSIAVEHNGLDFDDCHITEVIKFLQKLARSPNASAINLAFTKHITNALIKAREEKLKLEASIPRKLEDGWEPIIKMKFNDFECNALCDLGASISVMPKKIYDMLNLPPLKNCYLDVNLADNVKKKPLGRIDNIIEAMAALNAGAPGAGRGDIVNAVARTAVVASADRRLSLHGVVAVVGTMQPAMGVGVVAELFAARFGEPASRVEATVHAPGEFLLYFADPATRRAALAVQGPVVMGGASFLLTPWDRLRGAMPAILPYKVSLVGKMLKIKTSYDYGYFDFYDGTGHINCRIRKFSDYNQITSHMLTVIAVHKMLVPEPYMKCYSIFYYQLAEQLYKKVIEKLRCALFIIFNLWIELAVASVYVMLHSVDLCTKG</sequence>
<name>A0AAD8SRE2_LOLMU</name>
<organism evidence="3 4">
    <name type="scientific">Lolium multiflorum</name>
    <name type="common">Italian ryegrass</name>
    <name type="synonym">Lolium perenne subsp. multiflorum</name>
    <dbReference type="NCBI Taxonomy" id="4521"/>
    <lineage>
        <taxon>Eukaryota</taxon>
        <taxon>Viridiplantae</taxon>
        <taxon>Streptophyta</taxon>
        <taxon>Embryophyta</taxon>
        <taxon>Tracheophyta</taxon>
        <taxon>Spermatophyta</taxon>
        <taxon>Magnoliopsida</taxon>
        <taxon>Liliopsida</taxon>
        <taxon>Poales</taxon>
        <taxon>Poaceae</taxon>
        <taxon>BOP clade</taxon>
        <taxon>Pooideae</taxon>
        <taxon>Poodae</taxon>
        <taxon>Poeae</taxon>
        <taxon>Poeae Chloroplast Group 2 (Poeae type)</taxon>
        <taxon>Loliodinae</taxon>
        <taxon>Loliinae</taxon>
        <taxon>Lolium</taxon>
    </lineage>
</organism>
<evidence type="ECO:0000256" key="1">
    <source>
        <dbReference type="SAM" id="Phobius"/>
    </source>
</evidence>
<dbReference type="PANTHER" id="PTHR33087:SF31">
    <property type="entry name" value="OS06G0482850 PROTEIN"/>
    <property type="match status" value="1"/>
</dbReference>
<keyword evidence="4" id="KW-1185">Reference proteome</keyword>
<dbReference type="EMBL" id="JAUUTY010000003">
    <property type="protein sequence ID" value="KAK1663013.1"/>
    <property type="molecule type" value="Genomic_DNA"/>
</dbReference>
<dbReference type="InterPro" id="IPR005162">
    <property type="entry name" value="Retrotrans_gag_dom"/>
</dbReference>
<keyword evidence="1" id="KW-0812">Transmembrane</keyword>
<accession>A0AAD8SRE2</accession>
<dbReference type="AlphaFoldDB" id="A0AAD8SRE2"/>
<comment type="caution">
    <text evidence="3">The sequence shown here is derived from an EMBL/GenBank/DDBJ whole genome shotgun (WGS) entry which is preliminary data.</text>
</comment>
<evidence type="ECO:0000313" key="3">
    <source>
        <dbReference type="EMBL" id="KAK1663013.1"/>
    </source>
</evidence>